<protein>
    <submittedName>
        <fullName evidence="1">Uncharacterized protein</fullName>
    </submittedName>
</protein>
<dbReference type="OrthoDB" id="1269016at2"/>
<keyword evidence="2" id="KW-1185">Reference proteome</keyword>
<gene>
    <name evidence="1" type="ORF">B0A64_04120</name>
</gene>
<dbReference type="Proteomes" id="UP000214684">
    <property type="component" value="Unassembled WGS sequence"/>
</dbReference>
<evidence type="ECO:0000313" key="1">
    <source>
        <dbReference type="EMBL" id="OXG08620.1"/>
    </source>
</evidence>
<dbReference type="AlphaFoldDB" id="A0A227PFC0"/>
<organism evidence="1 2">
    <name type="scientific">Flavobacterium araucananum</name>
    <dbReference type="NCBI Taxonomy" id="946678"/>
    <lineage>
        <taxon>Bacteria</taxon>
        <taxon>Pseudomonadati</taxon>
        <taxon>Bacteroidota</taxon>
        <taxon>Flavobacteriia</taxon>
        <taxon>Flavobacteriales</taxon>
        <taxon>Flavobacteriaceae</taxon>
        <taxon>Flavobacterium</taxon>
    </lineage>
</organism>
<dbReference type="RefSeq" id="WP_089478288.1">
    <property type="nucleotide sequence ID" value="NZ_MUGS01000005.1"/>
</dbReference>
<comment type="caution">
    <text evidence="1">The sequence shown here is derived from an EMBL/GenBank/DDBJ whole genome shotgun (WGS) entry which is preliminary data.</text>
</comment>
<reference evidence="1 2" key="1">
    <citation type="submission" date="2016-11" db="EMBL/GenBank/DDBJ databases">
        <title>Whole genomes of Flavobacteriaceae.</title>
        <authorList>
            <person name="Stine C."/>
            <person name="Li C."/>
            <person name="Tadesse D."/>
        </authorList>
    </citation>
    <scope>NUCLEOTIDE SEQUENCE [LARGE SCALE GENOMIC DNA]</scope>
    <source>
        <strain evidence="1 2">DSM 24704</strain>
    </source>
</reference>
<proteinExistence type="predicted"/>
<accession>A0A227PFC0</accession>
<name>A0A227PFC0_9FLAO</name>
<dbReference type="EMBL" id="MUGS01000005">
    <property type="protein sequence ID" value="OXG08620.1"/>
    <property type="molecule type" value="Genomic_DNA"/>
</dbReference>
<evidence type="ECO:0000313" key="2">
    <source>
        <dbReference type="Proteomes" id="UP000214684"/>
    </source>
</evidence>
<sequence length="84" mass="10065">MNKNKYGMPPPKTRYEMEHNLSLVIEDFIGKIKSDNEDLIKNAMWSTHRHLKDVKKTPNGRINMITYNEQIRLQANMLEWMKDM</sequence>